<name>A0AAW9Q6H5_9CYAN</name>
<evidence type="ECO:0000313" key="1">
    <source>
        <dbReference type="EMBL" id="MEE3719065.1"/>
    </source>
</evidence>
<reference evidence="1" key="1">
    <citation type="submission" date="2024-01" db="EMBL/GenBank/DDBJ databases">
        <title>Bank of Algae and Cyanobacteria of the Azores (BACA) strain genomes.</title>
        <authorList>
            <person name="Luz R."/>
            <person name="Cordeiro R."/>
            <person name="Fonseca A."/>
            <person name="Goncalves V."/>
        </authorList>
    </citation>
    <scope>NUCLEOTIDE SEQUENCE</scope>
    <source>
        <strain evidence="1">BACA0141</strain>
    </source>
</reference>
<dbReference type="AlphaFoldDB" id="A0AAW9Q6H5"/>
<dbReference type="RefSeq" id="WP_330485501.1">
    <property type="nucleotide sequence ID" value="NZ_JAZBJZ010000109.1"/>
</dbReference>
<proteinExistence type="predicted"/>
<organism evidence="1 2">
    <name type="scientific">Tumidithrix elongata BACA0141</name>
    <dbReference type="NCBI Taxonomy" id="2716417"/>
    <lineage>
        <taxon>Bacteria</taxon>
        <taxon>Bacillati</taxon>
        <taxon>Cyanobacteriota</taxon>
        <taxon>Cyanophyceae</taxon>
        <taxon>Pseudanabaenales</taxon>
        <taxon>Pseudanabaenaceae</taxon>
        <taxon>Tumidithrix</taxon>
        <taxon>Tumidithrix elongata</taxon>
    </lineage>
</organism>
<dbReference type="EMBL" id="JAZBJZ010000109">
    <property type="protein sequence ID" value="MEE3719065.1"/>
    <property type="molecule type" value="Genomic_DNA"/>
</dbReference>
<protein>
    <submittedName>
        <fullName evidence="1">Uncharacterized protein</fullName>
    </submittedName>
</protein>
<evidence type="ECO:0000313" key="2">
    <source>
        <dbReference type="Proteomes" id="UP001333818"/>
    </source>
</evidence>
<dbReference type="Proteomes" id="UP001333818">
    <property type="component" value="Unassembled WGS sequence"/>
</dbReference>
<sequence>MFLSKYQKIYKQVFKALSLCLLIGCLTVAIATPVWAGIQIKLTDLTYNLCPPELAKNLVLGGGVMAADCYLISGKAVNTSGKFVLNADVFGRVYDANGNDVMPERGRLGSIAEVPMGESDFKIMLSVPSDQVPPFKLDKFKASGFTGKVRR</sequence>
<comment type="caution">
    <text evidence="1">The sequence shown here is derived from an EMBL/GenBank/DDBJ whole genome shotgun (WGS) entry which is preliminary data.</text>
</comment>
<gene>
    <name evidence="1" type="ORF">V2H45_20175</name>
</gene>
<accession>A0AAW9Q6H5</accession>
<keyword evidence="2" id="KW-1185">Reference proteome</keyword>